<keyword evidence="2" id="KW-0547">Nucleotide-binding</keyword>
<evidence type="ECO:0000256" key="3">
    <source>
        <dbReference type="ARBA" id="ARBA00022840"/>
    </source>
</evidence>
<dbReference type="SMART" id="SM00382">
    <property type="entry name" value="AAA"/>
    <property type="match status" value="1"/>
</dbReference>
<dbReference type="InterPro" id="IPR015854">
    <property type="entry name" value="ABC_transpr_LolD-like"/>
</dbReference>
<protein>
    <submittedName>
        <fullName evidence="5">Putative ABC transporter ATP-binding protein</fullName>
    </submittedName>
</protein>
<dbReference type="CDD" id="cd03255">
    <property type="entry name" value="ABC_MJ0796_LolCDE_FtsE"/>
    <property type="match status" value="1"/>
</dbReference>
<proteinExistence type="predicted"/>
<gene>
    <name evidence="5" type="ORF">EC9_52970</name>
</gene>
<dbReference type="PROSITE" id="PS00211">
    <property type="entry name" value="ABC_TRANSPORTER_1"/>
    <property type="match status" value="1"/>
</dbReference>
<dbReference type="GO" id="GO:0016887">
    <property type="term" value="F:ATP hydrolysis activity"/>
    <property type="evidence" value="ECO:0007669"/>
    <property type="project" value="InterPro"/>
</dbReference>
<dbReference type="Gene3D" id="3.40.50.300">
    <property type="entry name" value="P-loop containing nucleotide triphosphate hydrolases"/>
    <property type="match status" value="1"/>
</dbReference>
<reference evidence="5 6" key="1">
    <citation type="submission" date="2019-02" db="EMBL/GenBank/DDBJ databases">
        <title>Deep-cultivation of Planctomycetes and their phenomic and genomic characterization uncovers novel biology.</title>
        <authorList>
            <person name="Wiegand S."/>
            <person name="Jogler M."/>
            <person name="Boedeker C."/>
            <person name="Pinto D."/>
            <person name="Vollmers J."/>
            <person name="Rivas-Marin E."/>
            <person name="Kohn T."/>
            <person name="Peeters S.H."/>
            <person name="Heuer A."/>
            <person name="Rast P."/>
            <person name="Oberbeckmann S."/>
            <person name="Bunk B."/>
            <person name="Jeske O."/>
            <person name="Meyerdierks A."/>
            <person name="Storesund J.E."/>
            <person name="Kallscheuer N."/>
            <person name="Luecker S."/>
            <person name="Lage O.M."/>
            <person name="Pohl T."/>
            <person name="Merkel B.J."/>
            <person name="Hornburger P."/>
            <person name="Mueller R.-W."/>
            <person name="Bruemmer F."/>
            <person name="Labrenz M."/>
            <person name="Spormann A.M."/>
            <person name="Op den Camp H."/>
            <person name="Overmann J."/>
            <person name="Amann R."/>
            <person name="Jetten M.S.M."/>
            <person name="Mascher T."/>
            <person name="Medema M.H."/>
            <person name="Devos D.P."/>
            <person name="Kaster A.-K."/>
            <person name="Ovreas L."/>
            <person name="Rohde M."/>
            <person name="Galperin M.Y."/>
            <person name="Jogler C."/>
        </authorList>
    </citation>
    <scope>NUCLEOTIDE SEQUENCE [LARGE SCALE GENOMIC DNA]</scope>
    <source>
        <strain evidence="5 6">EC9</strain>
    </source>
</reference>
<dbReference type="RefSeq" id="WP_145123886.1">
    <property type="nucleotide sequence ID" value="NZ_CP036261.1"/>
</dbReference>
<dbReference type="InterPro" id="IPR003439">
    <property type="entry name" value="ABC_transporter-like_ATP-bd"/>
</dbReference>
<accession>A0A517M8G4</accession>
<feature type="domain" description="ABC transporter" evidence="4">
    <location>
        <begin position="2"/>
        <end position="225"/>
    </location>
</feature>
<dbReference type="OrthoDB" id="273392at2"/>
<sequence>MLELVDVKKQFPQPGGGTLTVLDIPKLSIDAGEQVVLIGRSGGGKSTLLHTIAGITKADGGKVIVNGYDIARLSEAGRDRFRAGAIGYVFQTFNLLGGFTALENVRLGMTFGSGRHDIARARHLLERVGLADRMHYKPSQLSVGQQQRVAIARSLAGRPKLLLADEPTANIDPANQQTIIDLIRDTCREEQVALLLVTHSMQVAEQFDRIEKFEDLNRAMATASI</sequence>
<dbReference type="EMBL" id="CP036261">
    <property type="protein sequence ID" value="QDS91077.1"/>
    <property type="molecule type" value="Genomic_DNA"/>
</dbReference>
<evidence type="ECO:0000313" key="5">
    <source>
        <dbReference type="EMBL" id="QDS91077.1"/>
    </source>
</evidence>
<dbReference type="GO" id="GO:0005524">
    <property type="term" value="F:ATP binding"/>
    <property type="evidence" value="ECO:0007669"/>
    <property type="project" value="UniProtKB-KW"/>
</dbReference>
<dbReference type="Pfam" id="PF00005">
    <property type="entry name" value="ABC_tran"/>
    <property type="match status" value="1"/>
</dbReference>
<dbReference type="Proteomes" id="UP000319557">
    <property type="component" value="Chromosome"/>
</dbReference>
<dbReference type="PANTHER" id="PTHR24220:SF659">
    <property type="entry name" value="TRANSPORTER, PUTATIVE-RELATED"/>
    <property type="match status" value="1"/>
</dbReference>
<evidence type="ECO:0000259" key="4">
    <source>
        <dbReference type="PROSITE" id="PS50893"/>
    </source>
</evidence>
<dbReference type="InterPro" id="IPR027417">
    <property type="entry name" value="P-loop_NTPase"/>
</dbReference>
<organism evidence="5 6">
    <name type="scientific">Rosistilla ulvae</name>
    <dbReference type="NCBI Taxonomy" id="1930277"/>
    <lineage>
        <taxon>Bacteria</taxon>
        <taxon>Pseudomonadati</taxon>
        <taxon>Planctomycetota</taxon>
        <taxon>Planctomycetia</taxon>
        <taxon>Pirellulales</taxon>
        <taxon>Pirellulaceae</taxon>
        <taxon>Rosistilla</taxon>
    </lineage>
</organism>
<dbReference type="InterPro" id="IPR017871">
    <property type="entry name" value="ABC_transporter-like_CS"/>
</dbReference>
<evidence type="ECO:0000256" key="2">
    <source>
        <dbReference type="ARBA" id="ARBA00022741"/>
    </source>
</evidence>
<evidence type="ECO:0000313" key="6">
    <source>
        <dbReference type="Proteomes" id="UP000319557"/>
    </source>
</evidence>
<dbReference type="AlphaFoldDB" id="A0A517M8G4"/>
<dbReference type="KEGG" id="ruv:EC9_52970"/>
<keyword evidence="3 5" id="KW-0067">ATP-binding</keyword>
<keyword evidence="1" id="KW-0813">Transport</keyword>
<dbReference type="GO" id="GO:0005886">
    <property type="term" value="C:plasma membrane"/>
    <property type="evidence" value="ECO:0007669"/>
    <property type="project" value="TreeGrafter"/>
</dbReference>
<dbReference type="InterPro" id="IPR017911">
    <property type="entry name" value="MacB-like_ATP-bd"/>
</dbReference>
<name>A0A517M8G4_9BACT</name>
<dbReference type="PANTHER" id="PTHR24220">
    <property type="entry name" value="IMPORT ATP-BINDING PROTEIN"/>
    <property type="match status" value="1"/>
</dbReference>
<dbReference type="InterPro" id="IPR003593">
    <property type="entry name" value="AAA+_ATPase"/>
</dbReference>
<dbReference type="PROSITE" id="PS50893">
    <property type="entry name" value="ABC_TRANSPORTER_2"/>
    <property type="match status" value="1"/>
</dbReference>
<dbReference type="GO" id="GO:0022857">
    <property type="term" value="F:transmembrane transporter activity"/>
    <property type="evidence" value="ECO:0007669"/>
    <property type="project" value="TreeGrafter"/>
</dbReference>
<dbReference type="SUPFAM" id="SSF52540">
    <property type="entry name" value="P-loop containing nucleoside triphosphate hydrolases"/>
    <property type="match status" value="1"/>
</dbReference>
<keyword evidence="6" id="KW-1185">Reference proteome</keyword>
<evidence type="ECO:0000256" key="1">
    <source>
        <dbReference type="ARBA" id="ARBA00022448"/>
    </source>
</evidence>